<reference evidence="15 16" key="1">
    <citation type="journal article" date="2017" name="Mol. Plant">
        <title>The Genome of Medicinal Plant Macleaya cordata Provides New Insights into Benzylisoquinoline Alkaloids Metabolism.</title>
        <authorList>
            <person name="Liu X."/>
            <person name="Liu Y."/>
            <person name="Huang P."/>
            <person name="Ma Y."/>
            <person name="Qing Z."/>
            <person name="Tang Q."/>
            <person name="Cao H."/>
            <person name="Cheng P."/>
            <person name="Zheng Y."/>
            <person name="Yuan Z."/>
            <person name="Zhou Y."/>
            <person name="Liu J."/>
            <person name="Tang Z."/>
            <person name="Zhuo Y."/>
            <person name="Zhang Y."/>
            <person name="Yu L."/>
            <person name="Huang J."/>
            <person name="Yang P."/>
            <person name="Peng Q."/>
            <person name="Zhang J."/>
            <person name="Jiang W."/>
            <person name="Zhang Z."/>
            <person name="Lin K."/>
            <person name="Ro D.K."/>
            <person name="Chen X."/>
            <person name="Xiong X."/>
            <person name="Shang Y."/>
            <person name="Huang S."/>
            <person name="Zeng J."/>
        </authorList>
    </citation>
    <scope>NUCLEOTIDE SEQUENCE [LARGE SCALE GENOMIC DNA]</scope>
    <source>
        <strain evidence="16">cv. BLH2017</strain>
        <tissue evidence="15">Root</tissue>
    </source>
</reference>
<dbReference type="AlphaFoldDB" id="A0A200PY25"/>
<dbReference type="GO" id="GO:0005730">
    <property type="term" value="C:nucleolus"/>
    <property type="evidence" value="ECO:0007669"/>
    <property type="project" value="UniProtKB-SubCell"/>
</dbReference>
<dbReference type="InterPro" id="IPR050590">
    <property type="entry name" value="Exosome_comp_Rrp42_subfam"/>
</dbReference>
<evidence type="ECO:0000256" key="2">
    <source>
        <dbReference type="ARBA" id="ARBA00004604"/>
    </source>
</evidence>
<evidence type="ECO:0000259" key="14">
    <source>
        <dbReference type="PROSITE" id="PS00715"/>
    </source>
</evidence>
<evidence type="ECO:0000313" key="16">
    <source>
        <dbReference type="Proteomes" id="UP000195402"/>
    </source>
</evidence>
<sequence>MGSRDGGGGGGRGLAGEMEVDAFRRLFPLRFFERHLLESIRPDARPLGTARDTSVALGAVASADGSALAKIGYTTMLAAIKMEVMTPSSESPDEGCVAIEFHMPPICSPLVRPGRPAEAAPVISKQLSDVILSSRMINLKELSLITGKVAWMAYLDVYCLDADGSLFDAALLSAVAAFSNLCIPVVSVNDDGRVIAVSSENREGKSMKEPLNKEKRKLTLSCIPFSLTCILHKKYILADPTAEEESVMETLVTVVLDSSSRLISLYKPGGPILAYTSVVQDCVALTRHRVKELQKILSEAISDMEGAAPAPEPRAPAPNYALTLPLRSLSSLVSEQDQVTSTNAAEAVALANAAVQAARNAASFSSVLNLITSSFDEIQNEDGGISELSDLSSLLMIRSSGVNRRRRKQRRKALKFFDEEDDDGVGSRSECMEKQRWSFRSSSSSSSSSVYLTAREEAEFSLNIKEGARLEAARKRIWGERRREEDEPTTSEWAEAVGMKRSNLERAMLRASQSRERITLSYRRLVVSIATAYQGKGLTLQDLIQEGSIGLLRGAERFDPEKGYKLSTYAYWWIKQAIIRALENKSRTIRLPGSMCEMVARIAKANTSLTRRLGRWPTYDEIADMIGIDVSIVRLASESSKSPISLDQTSSRLLHGCMTLQGRLEVKTNACRGAIDFTLISQVSRP</sequence>
<dbReference type="Gene3D" id="3.30.230.70">
    <property type="entry name" value="GHMP Kinase, N-terminal domain"/>
    <property type="match status" value="1"/>
</dbReference>
<dbReference type="GO" id="GO:0016987">
    <property type="term" value="F:sigma factor activity"/>
    <property type="evidence" value="ECO:0007669"/>
    <property type="project" value="UniProtKB-KW"/>
</dbReference>
<keyword evidence="5" id="KW-0698">rRNA processing</keyword>
<keyword evidence="6" id="KW-0271">Exosome</keyword>
<dbReference type="GO" id="GO:0034473">
    <property type="term" value="P:U1 snRNA 3'-end processing"/>
    <property type="evidence" value="ECO:0007669"/>
    <property type="project" value="TreeGrafter"/>
</dbReference>
<dbReference type="InParanoid" id="A0A200PY25"/>
<dbReference type="GO" id="GO:0006352">
    <property type="term" value="P:DNA-templated transcription initiation"/>
    <property type="evidence" value="ECO:0007669"/>
    <property type="project" value="InterPro"/>
</dbReference>
<dbReference type="Pfam" id="PF03725">
    <property type="entry name" value="RNase_PH_C"/>
    <property type="match status" value="1"/>
</dbReference>
<feature type="domain" description="RNA polymerase sigma-70" evidence="14">
    <location>
        <begin position="542"/>
        <end position="555"/>
    </location>
</feature>
<dbReference type="InterPro" id="IPR020568">
    <property type="entry name" value="Ribosomal_Su5_D2-typ_SF"/>
</dbReference>
<dbReference type="SUPFAM" id="SSF55666">
    <property type="entry name" value="Ribonuclease PH domain 2-like"/>
    <property type="match status" value="1"/>
</dbReference>
<dbReference type="InterPro" id="IPR033196">
    <property type="entry name" value="Rrp43"/>
</dbReference>
<comment type="similarity">
    <text evidence="3">Belongs to the RNase PH family.</text>
</comment>
<evidence type="ECO:0000256" key="1">
    <source>
        <dbReference type="ARBA" id="ARBA00004496"/>
    </source>
</evidence>
<dbReference type="GO" id="GO:0034475">
    <property type="term" value="P:U4 snRNA 3'-end processing"/>
    <property type="evidence" value="ECO:0007669"/>
    <property type="project" value="TreeGrafter"/>
</dbReference>
<dbReference type="InterPro" id="IPR036388">
    <property type="entry name" value="WH-like_DNA-bd_sf"/>
</dbReference>
<dbReference type="GO" id="GO:0035925">
    <property type="term" value="F:mRNA 3'-UTR AU-rich region binding"/>
    <property type="evidence" value="ECO:0007669"/>
    <property type="project" value="TreeGrafter"/>
</dbReference>
<keyword evidence="8" id="KW-0805">Transcription regulation</keyword>
<dbReference type="CDD" id="cd11369">
    <property type="entry name" value="RNase_PH_RRP43"/>
    <property type="match status" value="1"/>
</dbReference>
<dbReference type="GO" id="GO:0000177">
    <property type="term" value="C:cytoplasmic exosome (RNase complex)"/>
    <property type="evidence" value="ECO:0007669"/>
    <property type="project" value="TreeGrafter"/>
</dbReference>
<dbReference type="SUPFAM" id="SSF88659">
    <property type="entry name" value="Sigma3 and sigma4 domains of RNA polymerase sigma factors"/>
    <property type="match status" value="1"/>
</dbReference>
<dbReference type="FunFam" id="3.30.230.70:FF:000018">
    <property type="entry name" value="Exosome complex exonuclease RRP43"/>
    <property type="match status" value="1"/>
</dbReference>
<dbReference type="PROSITE" id="PS00715">
    <property type="entry name" value="SIGMA70_1"/>
    <property type="match status" value="1"/>
</dbReference>
<dbReference type="NCBIfam" id="TIGR02937">
    <property type="entry name" value="sigma70-ECF"/>
    <property type="match status" value="1"/>
</dbReference>
<keyword evidence="12" id="KW-0539">Nucleus</keyword>
<dbReference type="InterPro" id="IPR001247">
    <property type="entry name" value="ExoRNase_PH_dom1"/>
</dbReference>
<comment type="caution">
    <text evidence="15">The sequence shown here is derived from an EMBL/GenBank/DDBJ whole genome shotgun (WGS) entry which is preliminary data.</text>
</comment>
<keyword evidence="11" id="KW-0804">Transcription</keyword>
<evidence type="ECO:0000256" key="10">
    <source>
        <dbReference type="ARBA" id="ARBA00023125"/>
    </source>
</evidence>
<dbReference type="GO" id="GO:0003677">
    <property type="term" value="F:DNA binding"/>
    <property type="evidence" value="ECO:0007669"/>
    <property type="project" value="UniProtKB-KW"/>
</dbReference>
<evidence type="ECO:0000256" key="12">
    <source>
        <dbReference type="ARBA" id="ARBA00023242"/>
    </source>
</evidence>
<dbReference type="STRING" id="56857.A0A200PY25"/>
<name>A0A200PY25_MACCD</name>
<dbReference type="GO" id="GO:0000467">
    <property type="term" value="P:exonucleolytic trimming to generate mature 3'-end of 5.8S rRNA from tricistronic rRNA transcript (SSU-rRNA, 5.8S rRNA, LSU-rRNA)"/>
    <property type="evidence" value="ECO:0007669"/>
    <property type="project" value="TreeGrafter"/>
</dbReference>
<evidence type="ECO:0000256" key="9">
    <source>
        <dbReference type="ARBA" id="ARBA00023082"/>
    </source>
</evidence>
<keyword evidence="4" id="KW-0963">Cytoplasm</keyword>
<dbReference type="SUPFAM" id="SSF88946">
    <property type="entry name" value="Sigma2 domain of RNA polymerase sigma factors"/>
    <property type="match status" value="1"/>
</dbReference>
<dbReference type="InterPro" id="IPR027408">
    <property type="entry name" value="PNPase/RNase_PH_dom_sf"/>
</dbReference>
<proteinExistence type="inferred from homology"/>
<evidence type="ECO:0000256" key="13">
    <source>
        <dbReference type="ARBA" id="ARBA00030617"/>
    </source>
</evidence>
<dbReference type="InterPro" id="IPR013325">
    <property type="entry name" value="RNA_pol_sigma_r2"/>
</dbReference>
<protein>
    <recommendedName>
        <fullName evidence="13">Ribosomal RNA-processing protein 43</fullName>
    </recommendedName>
</protein>
<dbReference type="OrthoDB" id="45882at2759"/>
<evidence type="ECO:0000256" key="4">
    <source>
        <dbReference type="ARBA" id="ARBA00022490"/>
    </source>
</evidence>
<keyword evidence="16" id="KW-1185">Reference proteome</keyword>
<organism evidence="15 16">
    <name type="scientific">Macleaya cordata</name>
    <name type="common">Five-seeded plume-poppy</name>
    <name type="synonym">Bocconia cordata</name>
    <dbReference type="NCBI Taxonomy" id="56857"/>
    <lineage>
        <taxon>Eukaryota</taxon>
        <taxon>Viridiplantae</taxon>
        <taxon>Streptophyta</taxon>
        <taxon>Embryophyta</taxon>
        <taxon>Tracheophyta</taxon>
        <taxon>Spermatophyta</taxon>
        <taxon>Magnoliopsida</taxon>
        <taxon>Ranunculales</taxon>
        <taxon>Papaveraceae</taxon>
        <taxon>Papaveroideae</taxon>
        <taxon>Macleaya</taxon>
    </lineage>
</organism>
<evidence type="ECO:0000256" key="6">
    <source>
        <dbReference type="ARBA" id="ARBA00022835"/>
    </source>
</evidence>
<dbReference type="Pfam" id="PF01138">
    <property type="entry name" value="RNase_PH"/>
    <property type="match status" value="1"/>
</dbReference>
<dbReference type="InterPro" id="IPR007624">
    <property type="entry name" value="RNA_pol_sigma70_r3"/>
</dbReference>
<dbReference type="InterPro" id="IPR000943">
    <property type="entry name" value="RNA_pol_sigma70"/>
</dbReference>
<dbReference type="SUPFAM" id="SSF54211">
    <property type="entry name" value="Ribosomal protein S5 domain 2-like"/>
    <property type="match status" value="1"/>
</dbReference>
<dbReference type="Pfam" id="PF04539">
    <property type="entry name" value="Sigma70_r3"/>
    <property type="match status" value="1"/>
</dbReference>
<accession>A0A200PY25</accession>
<dbReference type="InterPro" id="IPR014284">
    <property type="entry name" value="RNA_pol_sigma-70_dom"/>
</dbReference>
<dbReference type="GO" id="GO:0071035">
    <property type="term" value="P:nuclear polyadenylation-dependent rRNA catabolic process"/>
    <property type="evidence" value="ECO:0007669"/>
    <property type="project" value="TreeGrafter"/>
</dbReference>
<evidence type="ECO:0000256" key="3">
    <source>
        <dbReference type="ARBA" id="ARBA00006678"/>
    </source>
</evidence>
<keyword evidence="9" id="KW-0731">Sigma factor</keyword>
<evidence type="ECO:0000313" key="15">
    <source>
        <dbReference type="EMBL" id="OVA03055.1"/>
    </source>
</evidence>
<dbReference type="InterPro" id="IPR015847">
    <property type="entry name" value="ExoRNase_PH_dom2"/>
</dbReference>
<dbReference type="PANTHER" id="PTHR11097">
    <property type="entry name" value="EXOSOME COMPLEX EXONUCLEASE RIBOSOMAL RNA PROCESSING PROTEIN"/>
    <property type="match status" value="1"/>
</dbReference>
<evidence type="ECO:0000256" key="8">
    <source>
        <dbReference type="ARBA" id="ARBA00023015"/>
    </source>
</evidence>
<dbReference type="InterPro" id="IPR036345">
    <property type="entry name" value="ExoRNase_PH_dom2_sf"/>
</dbReference>
<dbReference type="InterPro" id="IPR007627">
    <property type="entry name" value="RNA_pol_sigma70_r2"/>
</dbReference>
<dbReference type="GO" id="GO:0071028">
    <property type="term" value="P:nuclear mRNA surveillance"/>
    <property type="evidence" value="ECO:0007669"/>
    <property type="project" value="TreeGrafter"/>
</dbReference>
<dbReference type="Gene3D" id="1.10.10.10">
    <property type="entry name" value="Winged helix-like DNA-binding domain superfamily/Winged helix DNA-binding domain"/>
    <property type="match status" value="1"/>
</dbReference>
<dbReference type="GO" id="GO:0071038">
    <property type="term" value="P:TRAMP-dependent tRNA surveillance pathway"/>
    <property type="evidence" value="ECO:0007669"/>
    <property type="project" value="TreeGrafter"/>
</dbReference>
<dbReference type="InterPro" id="IPR013324">
    <property type="entry name" value="RNA_pol_sigma_r3/r4-like"/>
</dbReference>
<dbReference type="Proteomes" id="UP000195402">
    <property type="component" value="Unassembled WGS sequence"/>
</dbReference>
<evidence type="ECO:0000256" key="11">
    <source>
        <dbReference type="ARBA" id="ARBA00023163"/>
    </source>
</evidence>
<gene>
    <name evidence="15" type="ORF">BVC80_997g4</name>
</gene>
<dbReference type="GO" id="GO:0034476">
    <property type="term" value="P:U5 snRNA 3'-end processing"/>
    <property type="evidence" value="ECO:0007669"/>
    <property type="project" value="TreeGrafter"/>
</dbReference>
<dbReference type="Gene3D" id="1.20.120.1810">
    <property type="match status" value="1"/>
</dbReference>
<comment type="subcellular location">
    <subcellularLocation>
        <location evidence="1">Cytoplasm</location>
    </subcellularLocation>
    <subcellularLocation>
        <location evidence="2">Nucleus</location>
        <location evidence="2">Nucleolus</location>
    </subcellularLocation>
</comment>
<evidence type="ECO:0000256" key="7">
    <source>
        <dbReference type="ARBA" id="ARBA00022884"/>
    </source>
</evidence>
<evidence type="ECO:0000256" key="5">
    <source>
        <dbReference type="ARBA" id="ARBA00022552"/>
    </source>
</evidence>
<keyword evidence="7" id="KW-0694">RNA-binding</keyword>
<dbReference type="EMBL" id="MVGT01003867">
    <property type="protein sequence ID" value="OVA03055.1"/>
    <property type="molecule type" value="Genomic_DNA"/>
</dbReference>
<dbReference type="GO" id="GO:0016075">
    <property type="term" value="P:rRNA catabolic process"/>
    <property type="evidence" value="ECO:0007669"/>
    <property type="project" value="TreeGrafter"/>
</dbReference>
<dbReference type="PANTHER" id="PTHR11097:SF9">
    <property type="entry name" value="EXOSOME COMPLEX COMPONENT RRP43"/>
    <property type="match status" value="1"/>
</dbReference>
<dbReference type="Pfam" id="PF04542">
    <property type="entry name" value="Sigma70_r2"/>
    <property type="match status" value="1"/>
</dbReference>
<dbReference type="GO" id="GO:0000176">
    <property type="term" value="C:nuclear exosome (RNase complex)"/>
    <property type="evidence" value="ECO:0007669"/>
    <property type="project" value="TreeGrafter"/>
</dbReference>
<keyword evidence="10" id="KW-0238">DNA-binding</keyword>